<evidence type="ECO:0000313" key="2">
    <source>
        <dbReference type="EMBL" id="GGN49330.1"/>
    </source>
</evidence>
<feature type="region of interest" description="Disordered" evidence="1">
    <location>
        <begin position="1"/>
        <end position="24"/>
    </location>
</feature>
<feature type="compositionally biased region" description="Polar residues" evidence="1">
    <location>
        <begin position="10"/>
        <end position="24"/>
    </location>
</feature>
<evidence type="ECO:0000313" key="3">
    <source>
        <dbReference type="Proteomes" id="UP000605099"/>
    </source>
</evidence>
<organism evidence="2 3">
    <name type="scientific">Novosphingobium indicum</name>
    <dbReference type="NCBI Taxonomy" id="462949"/>
    <lineage>
        <taxon>Bacteria</taxon>
        <taxon>Pseudomonadati</taxon>
        <taxon>Pseudomonadota</taxon>
        <taxon>Alphaproteobacteria</taxon>
        <taxon>Sphingomonadales</taxon>
        <taxon>Sphingomonadaceae</taxon>
        <taxon>Novosphingobium</taxon>
    </lineage>
</organism>
<dbReference type="Proteomes" id="UP000605099">
    <property type="component" value="Unassembled WGS sequence"/>
</dbReference>
<proteinExistence type="predicted"/>
<evidence type="ECO:0000256" key="1">
    <source>
        <dbReference type="SAM" id="MobiDB-lite"/>
    </source>
</evidence>
<protein>
    <submittedName>
        <fullName evidence="2">Uncharacterized protein</fullName>
    </submittedName>
</protein>
<accession>A0ABQ2JML9</accession>
<keyword evidence="3" id="KW-1185">Reference proteome</keyword>
<sequence>MIGRRPSSEAFINSPHSDGAGYSQNWPLSTESQLTLGSLVRLEAVSGPFRRRFGSAFVLAYHKRHFEQEMHVLKAVGGLQFAQAASA</sequence>
<reference evidence="3" key="1">
    <citation type="journal article" date="2019" name="Int. J. Syst. Evol. Microbiol.">
        <title>The Global Catalogue of Microorganisms (GCM) 10K type strain sequencing project: providing services to taxonomists for standard genome sequencing and annotation.</title>
        <authorList>
            <consortium name="The Broad Institute Genomics Platform"/>
            <consortium name="The Broad Institute Genome Sequencing Center for Infectious Disease"/>
            <person name="Wu L."/>
            <person name="Ma J."/>
        </authorList>
    </citation>
    <scope>NUCLEOTIDE SEQUENCE [LARGE SCALE GENOMIC DNA]</scope>
    <source>
        <strain evidence="3">CGMCC 1.6784</strain>
    </source>
</reference>
<comment type="caution">
    <text evidence="2">The sequence shown here is derived from an EMBL/GenBank/DDBJ whole genome shotgun (WGS) entry which is preliminary data.</text>
</comment>
<gene>
    <name evidence="2" type="ORF">GCM10011349_19870</name>
</gene>
<name>A0ABQ2JML9_9SPHN</name>
<dbReference type="EMBL" id="BMLK01000008">
    <property type="protein sequence ID" value="GGN49330.1"/>
    <property type="molecule type" value="Genomic_DNA"/>
</dbReference>